<dbReference type="EMBL" id="JAULBC010000012">
    <property type="protein sequence ID" value="MEX6691027.1"/>
    <property type="molecule type" value="Genomic_DNA"/>
</dbReference>
<comment type="caution">
    <text evidence="2">The sequence shown here is derived from an EMBL/GenBank/DDBJ whole genome shotgun (WGS) entry which is preliminary data.</text>
</comment>
<evidence type="ECO:0000313" key="2">
    <source>
        <dbReference type="EMBL" id="MEX6691027.1"/>
    </source>
</evidence>
<evidence type="ECO:0008006" key="4">
    <source>
        <dbReference type="Google" id="ProtNLM"/>
    </source>
</evidence>
<keyword evidence="3" id="KW-1185">Reference proteome</keyword>
<organism evidence="2 3">
    <name type="scientific">Danxiaibacter flavus</name>
    <dbReference type="NCBI Taxonomy" id="3049108"/>
    <lineage>
        <taxon>Bacteria</taxon>
        <taxon>Pseudomonadati</taxon>
        <taxon>Bacteroidota</taxon>
        <taxon>Chitinophagia</taxon>
        <taxon>Chitinophagales</taxon>
        <taxon>Chitinophagaceae</taxon>
        <taxon>Danxiaibacter</taxon>
    </lineage>
</organism>
<keyword evidence="1" id="KW-0732">Signal</keyword>
<reference evidence="2 3" key="1">
    <citation type="submission" date="2023-07" db="EMBL/GenBank/DDBJ databases">
        <authorList>
            <person name="Lian W.-H."/>
        </authorList>
    </citation>
    <scope>NUCLEOTIDE SEQUENCE [LARGE SCALE GENOMIC DNA]</scope>
    <source>
        <strain evidence="2 3">SYSU DXS3180</strain>
    </source>
</reference>
<evidence type="ECO:0000313" key="3">
    <source>
        <dbReference type="Proteomes" id="UP001560573"/>
    </source>
</evidence>
<evidence type="ECO:0000256" key="1">
    <source>
        <dbReference type="SAM" id="SignalP"/>
    </source>
</evidence>
<protein>
    <recommendedName>
        <fullName evidence="4">FimB/Mfa2 family fimbrial subunit</fullName>
    </recommendedName>
</protein>
<dbReference type="RefSeq" id="WP_369332443.1">
    <property type="nucleotide sequence ID" value="NZ_JAULBC010000012.1"/>
</dbReference>
<feature type="chain" id="PRO_5046239874" description="FimB/Mfa2 family fimbrial subunit" evidence="1">
    <location>
        <begin position="22"/>
        <end position="305"/>
    </location>
</feature>
<gene>
    <name evidence="2" type="ORF">QTN47_26195</name>
</gene>
<feature type="signal peptide" evidence="1">
    <location>
        <begin position="1"/>
        <end position="21"/>
    </location>
</feature>
<proteinExistence type="predicted"/>
<dbReference type="Proteomes" id="UP001560573">
    <property type="component" value="Unassembled WGS sequence"/>
</dbReference>
<name>A0ABV3ZMI4_9BACT</name>
<accession>A0ABV3ZMI4</accession>
<sequence length="305" mass="33858">MSGLSYIKKILCACLCVVAVACNKSSTAPNENDKPDKTANTSAAIRKYAVRFSLGDIDVSDGRTANREMPVRNYLHYLSYRAYDSTGRLISKIVQDSILAYAGPDFGVINDSLPVGDYTIVVVGAQYYSVEFYDDTLLSRFNLFTRHEDVCLKKFNITVSEHDSIAAPIKLERITGVLEINLKDTLHPEVKMEKVYVDSTYLHMQIATGELQSSITDFFPSWGSLAYPYSFSIGYLGSNTTHTVTIVGCDINEQPVAQRVITGVYIYPNRKTILTGRLFDTSDTGGKNAGSLWVDKRTGSINQKF</sequence>